<protein>
    <submittedName>
        <fullName evidence="1">Uncharacterized protein</fullName>
    </submittedName>
</protein>
<gene>
    <name evidence="1" type="ordered locus">Minf_1779</name>
</gene>
<reference evidence="1 2" key="1">
    <citation type="journal article" date="2008" name="Biol. Direct">
        <title>Complete genome sequence of the extremely acidophilic methanotroph isolate V4, Methylacidiphilum infernorum, a representative of the bacterial phylum Verrucomicrobia.</title>
        <authorList>
            <person name="Hou S."/>
            <person name="Makarova K.S."/>
            <person name="Saw J.H."/>
            <person name="Senin P."/>
            <person name="Ly B.V."/>
            <person name="Zhou Z."/>
            <person name="Ren Y."/>
            <person name="Wang J."/>
            <person name="Galperin M.Y."/>
            <person name="Omelchenko M.V."/>
            <person name="Wolf Y.I."/>
            <person name="Yutin N."/>
            <person name="Koonin E.V."/>
            <person name="Stott M.B."/>
            <person name="Mountain B.W."/>
            <person name="Crowe M.A."/>
            <person name="Smirnova A.V."/>
            <person name="Dunfield P.F."/>
            <person name="Feng L."/>
            <person name="Wang L."/>
            <person name="Alam M."/>
        </authorList>
    </citation>
    <scope>NUCLEOTIDE SEQUENCE [LARGE SCALE GENOMIC DNA]</scope>
    <source>
        <strain evidence="2">Isolate V4</strain>
    </source>
</reference>
<accession>B3DXC4</accession>
<sequence length="141" mass="16537">MRSGLAILLFFTWLLSPFSLLGKASYCDCEGKKIVIIKNGKVLNSTDKEAQEVLEQINQEIVFLEEWQDVLWERISRLQSLFLEEQRELFKIQQSLFKDLKDSLDPFLEEQKPPRRTLPQPKKRFPFSRGEAVLVSHGPWD</sequence>
<dbReference type="eggNOG" id="ENOG5031MRH">
    <property type="taxonomic scope" value="Bacteria"/>
</dbReference>
<dbReference type="HOGENOM" id="CLU_1823098_0_0_0"/>
<dbReference type="EMBL" id="CP000975">
    <property type="protein sequence ID" value="ACD83833.1"/>
    <property type="molecule type" value="Genomic_DNA"/>
</dbReference>
<organism evidence="1 2">
    <name type="scientific">Methylacidiphilum infernorum (isolate V4)</name>
    <name type="common">Methylokorus infernorum (strain V4)</name>
    <dbReference type="NCBI Taxonomy" id="481448"/>
    <lineage>
        <taxon>Bacteria</taxon>
        <taxon>Pseudomonadati</taxon>
        <taxon>Verrucomicrobiota</taxon>
        <taxon>Methylacidiphilae</taxon>
        <taxon>Methylacidiphilales</taxon>
        <taxon>Methylacidiphilaceae</taxon>
        <taxon>Methylacidiphilum (ex Ratnadevi et al. 2023)</taxon>
    </lineage>
</organism>
<dbReference type="AlphaFoldDB" id="B3DXC4"/>
<dbReference type="Proteomes" id="UP000009149">
    <property type="component" value="Chromosome"/>
</dbReference>
<proteinExistence type="predicted"/>
<dbReference type="KEGG" id="min:Minf_1779"/>
<evidence type="ECO:0000313" key="2">
    <source>
        <dbReference type="Proteomes" id="UP000009149"/>
    </source>
</evidence>
<evidence type="ECO:0000313" key="1">
    <source>
        <dbReference type="EMBL" id="ACD83833.1"/>
    </source>
</evidence>
<name>B3DXC4_METI4</name>